<organism evidence="1 2">
    <name type="scientific">Desulfurispira natronophila</name>
    <dbReference type="NCBI Taxonomy" id="682562"/>
    <lineage>
        <taxon>Bacteria</taxon>
        <taxon>Pseudomonadati</taxon>
        <taxon>Chrysiogenota</taxon>
        <taxon>Chrysiogenia</taxon>
        <taxon>Chrysiogenales</taxon>
        <taxon>Chrysiogenaceae</taxon>
        <taxon>Desulfurispira</taxon>
    </lineage>
</organism>
<dbReference type="EMBL" id="JACHID010000007">
    <property type="protein sequence ID" value="MBB5021975.1"/>
    <property type="molecule type" value="Genomic_DNA"/>
</dbReference>
<gene>
    <name evidence="1" type="ORF">HNR37_001292</name>
</gene>
<evidence type="ECO:0000313" key="2">
    <source>
        <dbReference type="Proteomes" id="UP000528322"/>
    </source>
</evidence>
<dbReference type="AlphaFoldDB" id="A0A7W8DGZ6"/>
<evidence type="ECO:0000313" key="1">
    <source>
        <dbReference type="EMBL" id="MBB5021975.1"/>
    </source>
</evidence>
<dbReference type="RefSeq" id="WP_183731639.1">
    <property type="nucleotide sequence ID" value="NZ_JACHID010000007.1"/>
</dbReference>
<proteinExistence type="predicted"/>
<sequence length="106" mass="11879">MKKQSVRVCGNSYIQVLENSEGNKRFTVEDLVKGAVIAELDEYSSAHKLYLEKSQEYIKSQLDEACTIKGMSIGDLVQSLQAMPQEATVNFSVSYDHSQNQLNVCQ</sequence>
<reference evidence="1 2" key="1">
    <citation type="submission" date="2020-08" db="EMBL/GenBank/DDBJ databases">
        <title>Genomic Encyclopedia of Type Strains, Phase IV (KMG-IV): sequencing the most valuable type-strain genomes for metagenomic binning, comparative biology and taxonomic classification.</title>
        <authorList>
            <person name="Goeker M."/>
        </authorList>
    </citation>
    <scope>NUCLEOTIDE SEQUENCE [LARGE SCALE GENOMIC DNA]</scope>
    <source>
        <strain evidence="1 2">DSM 22071</strain>
    </source>
</reference>
<name>A0A7W8DGZ6_9BACT</name>
<protein>
    <submittedName>
        <fullName evidence="1">Uncharacterized protein</fullName>
    </submittedName>
</protein>
<accession>A0A7W8DGZ6</accession>
<dbReference type="Proteomes" id="UP000528322">
    <property type="component" value="Unassembled WGS sequence"/>
</dbReference>
<comment type="caution">
    <text evidence="1">The sequence shown here is derived from an EMBL/GenBank/DDBJ whole genome shotgun (WGS) entry which is preliminary data.</text>
</comment>
<keyword evidence="2" id="KW-1185">Reference proteome</keyword>